<dbReference type="RefSeq" id="WP_193497381.1">
    <property type="nucleotide sequence ID" value="NZ_CP063169.1"/>
</dbReference>
<dbReference type="Pfam" id="PF16640">
    <property type="entry name" value="Big_3_5"/>
    <property type="match status" value="5"/>
</dbReference>
<dbReference type="Proteomes" id="UP000593758">
    <property type="component" value="Chromosome"/>
</dbReference>
<feature type="signal peptide" evidence="2">
    <location>
        <begin position="1"/>
        <end position="40"/>
    </location>
</feature>
<evidence type="ECO:0000259" key="3">
    <source>
        <dbReference type="Pfam" id="PF16640"/>
    </source>
</evidence>
<feature type="domain" description="Bacterial Ig-like" evidence="3">
    <location>
        <begin position="700"/>
        <end position="785"/>
    </location>
</feature>
<feature type="domain" description="Bacterial Ig-like" evidence="3">
    <location>
        <begin position="1085"/>
        <end position="1172"/>
    </location>
</feature>
<evidence type="ECO:0000256" key="2">
    <source>
        <dbReference type="SAM" id="SignalP"/>
    </source>
</evidence>
<dbReference type="InterPro" id="IPR013783">
    <property type="entry name" value="Ig-like_fold"/>
</dbReference>
<protein>
    <submittedName>
        <fullName evidence="4">Ig-like domain repeat protein</fullName>
    </submittedName>
</protein>
<dbReference type="KEGG" id="halt:IM660_19405"/>
<dbReference type="SUPFAM" id="SSF49373">
    <property type="entry name" value="Invasin/intimin cell-adhesion fragments"/>
    <property type="match status" value="1"/>
</dbReference>
<feature type="domain" description="Bacterial Ig-like" evidence="3">
    <location>
        <begin position="514"/>
        <end position="587"/>
    </location>
</feature>
<keyword evidence="5" id="KW-1185">Reference proteome</keyword>
<evidence type="ECO:0000256" key="1">
    <source>
        <dbReference type="SAM" id="Phobius"/>
    </source>
</evidence>
<dbReference type="InterPro" id="IPR008964">
    <property type="entry name" value="Invasin/intimin_cell_adhesion"/>
</dbReference>
<reference evidence="4 5" key="1">
    <citation type="submission" date="2020-10" db="EMBL/GenBank/DDBJ databases">
        <title>Haloactinobacterium sp. RN3S43, a bacterium isolated from saline soil.</title>
        <authorList>
            <person name="Sun J.-Q."/>
        </authorList>
    </citation>
    <scope>NUCLEOTIDE SEQUENCE [LARGE SCALE GENOMIC DNA]</scope>
    <source>
        <strain evidence="4 5">RN3S43</strain>
    </source>
</reference>
<dbReference type="Pfam" id="PF17963">
    <property type="entry name" value="Big_9"/>
    <property type="match status" value="3"/>
</dbReference>
<feature type="chain" id="PRO_5032618492" evidence="2">
    <location>
        <begin position="41"/>
        <end position="1334"/>
    </location>
</feature>
<feature type="domain" description="Bacterial Ig-like" evidence="3">
    <location>
        <begin position="326"/>
        <end position="407"/>
    </location>
</feature>
<dbReference type="Gene3D" id="2.60.40.10">
    <property type="entry name" value="Immunoglobulins"/>
    <property type="match status" value="6"/>
</dbReference>
<keyword evidence="1" id="KW-0812">Transmembrane</keyword>
<proteinExistence type="predicted"/>
<keyword evidence="1" id="KW-1133">Transmembrane helix</keyword>
<feature type="domain" description="Bacterial Ig-like" evidence="3">
    <location>
        <begin position="895"/>
        <end position="980"/>
    </location>
</feature>
<name>A0A7M1ST15_9MICO</name>
<organism evidence="4 5">
    <name type="scientific">Ruania alkalisoli</name>
    <dbReference type="NCBI Taxonomy" id="2779775"/>
    <lineage>
        <taxon>Bacteria</taxon>
        <taxon>Bacillati</taxon>
        <taxon>Actinomycetota</taxon>
        <taxon>Actinomycetes</taxon>
        <taxon>Micrococcales</taxon>
        <taxon>Ruaniaceae</taxon>
        <taxon>Ruania</taxon>
    </lineage>
</organism>
<keyword evidence="1" id="KW-0472">Membrane</keyword>
<evidence type="ECO:0000313" key="4">
    <source>
        <dbReference type="EMBL" id="QOR70706.1"/>
    </source>
</evidence>
<dbReference type="Gene3D" id="2.60.40.2810">
    <property type="match status" value="1"/>
</dbReference>
<dbReference type="GO" id="GO:0005975">
    <property type="term" value="P:carbohydrate metabolic process"/>
    <property type="evidence" value="ECO:0007669"/>
    <property type="project" value="UniProtKB-ARBA"/>
</dbReference>
<dbReference type="EMBL" id="CP063169">
    <property type="protein sequence ID" value="QOR70706.1"/>
    <property type="molecule type" value="Genomic_DNA"/>
</dbReference>
<keyword evidence="2" id="KW-0732">Signal</keyword>
<gene>
    <name evidence="4" type="ORF">IM660_19405</name>
</gene>
<dbReference type="InterPro" id="IPR032109">
    <property type="entry name" value="Big_3_5"/>
</dbReference>
<accession>A0A7M1ST15</accession>
<evidence type="ECO:0000313" key="5">
    <source>
        <dbReference type="Proteomes" id="UP000593758"/>
    </source>
</evidence>
<feature type="transmembrane region" description="Helical" evidence="1">
    <location>
        <begin position="1309"/>
        <end position="1326"/>
    </location>
</feature>
<sequence length="1334" mass="133350">MSVSTAPARAGASFTRIISSAVVAFLVLVGVVAIAAPAQAATPVAYGDTYGSPIDTPINVPAPGVMSNDVAAAGYEVMVVATSVGIGNTLQVSPSGSLTFTTRPGFAGESSFDYCLASGGTCVSNTVTAYLYVGQPYLYSQAYQALEGQTLNVPASEGLLVDAGNIDDETLLVRQSLGGTATVEPDGSFSFAPNAGFTGRAYFDYCLADDGLCISAGAQASIAVYPALSNQSFSVAADSSHSGTLYPAPSGGISYVGLVTSQPANGELDTTNSGAFTYTPDSGYSGPDSFSYCLSIDGAGCISGTSPVTASVTVTPNEISTTTTLSGTTSLRFGQSLTLSAAVSPIPGGGTVAFSEDGAVCADQPVSSGAATCTIAQPTVGSHSYLAQFSGSWLYLPSSDSLEVTVNKAQSTLAYTGPAAVTVGEPFELAVLLTSPTLDLSGENVSLSFDGQNCSGAVDDEGSFSCTVTPSSAGPVELTLTYDGSATVEAATETGDIQVSQQASTTTLDVDDDTPVWGETVTFTATVSVIATGTVTFTTDEGALPGCESVNLTGGVVANCVAAFDVGEHEVTATYSGNETFDESSDTIAIEALRRSTTLEYTGPQSGTVGEPLAVNALLTSDADPLEGIEISFTLAGSSAADCTALTGDDGRATCELTVPSAGAVSVEISHEGTDYYLPNSITEQLQVGAAATTTTLTGTEEIVIGGMASLTATVSPTDGAGTVTFTAGADAIEGCEEITLADVEGAWTAECTTATLPVGENEIVATYSGTSNYLTSSDTATVEVLRAPATLTYTGDVTGVVGEPLIVSADFDAAFGGLAPTLEGFEVTFTFDGETCTGTTDFPGSAECTFTPTAAQTSPVSVTFAGSTDITPAQTSEPVTIAAAPTTTEVTGPDAGEFTEPLTFTAQVAPTVGAGTVTFTAGEDVIEGCEEIALADVEGTWTAECSTAALPVGESTVTASYTGTADYEPSEGSTQVTVAPAPTALALVAPETVTVGEHVTLTGTLINAVDGSVLAGASLTFIWSGEECLATTDADGVATCAFDAVTVAQSGDVQVAYAGTDDYESSSASAGVEVLPAATATTLTASPAGAFPAPVTLSATVSPTDGSGTVTFTAGGEPIAECAEVALTETDEGWTATCEVTPLTAGEQEYGAEFSGTDDYLPSSAATTANVDKTATTLTALGPDEATEGEPVTVSVLLAAPAVEGAPAGDRARFAVPTEIIGGGDAADVDLSGQEIAFTLGDQTCTGVTDADGRAECEITPGTAGEQTLMASFAGSADLTAAQAEVTITVEAAPVDAPPALPDTGADLATMVAVLAALLLGGLCVRRARRQHS</sequence>